<evidence type="ECO:0000256" key="1">
    <source>
        <dbReference type="ARBA" id="ARBA00022676"/>
    </source>
</evidence>
<dbReference type="InterPro" id="IPR028098">
    <property type="entry name" value="Glyco_trans_4-like_N"/>
</dbReference>
<dbReference type="Gene3D" id="3.40.50.2000">
    <property type="entry name" value="Glycogen Phosphorylase B"/>
    <property type="match status" value="3"/>
</dbReference>
<protein>
    <submittedName>
        <fullName evidence="4">Glycosyltransferase</fullName>
    </submittedName>
</protein>
<dbReference type="Pfam" id="PF13579">
    <property type="entry name" value="Glyco_trans_4_4"/>
    <property type="match status" value="1"/>
</dbReference>
<dbReference type="PANTHER" id="PTHR12526">
    <property type="entry name" value="GLYCOSYLTRANSFERASE"/>
    <property type="match status" value="1"/>
</dbReference>
<dbReference type="RefSeq" id="WP_397081452.1">
    <property type="nucleotide sequence ID" value="NZ_JBITGY010000003.1"/>
</dbReference>
<dbReference type="Pfam" id="PF13692">
    <property type="entry name" value="Glyco_trans_1_4"/>
    <property type="match status" value="1"/>
</dbReference>
<dbReference type="SUPFAM" id="SSF53756">
    <property type="entry name" value="UDP-Glycosyltransferase/glycogen phosphorylase"/>
    <property type="match status" value="2"/>
</dbReference>
<gene>
    <name evidence="4" type="ORF">ACIBG2_12450</name>
</gene>
<dbReference type="EMBL" id="JBITGY010000003">
    <property type="protein sequence ID" value="MFI6498195.1"/>
    <property type="molecule type" value="Genomic_DNA"/>
</dbReference>
<evidence type="ECO:0000313" key="5">
    <source>
        <dbReference type="Proteomes" id="UP001612741"/>
    </source>
</evidence>
<accession>A0ABW7YQL6</accession>
<keyword evidence="1" id="KW-0328">Glycosyltransferase</keyword>
<sequence length="841" mass="92150">MNVSPRQPRLAVIVGNHITGDSRVQKIALAAAYAGWEVLLLGRSSARKAKSEMGPVRVVRVPVPRREVKRRFRFVQRPDEVTRQIQIRELTARIGSTVGRPGLGPALVRTALRTALRVGTGAYAAKRTVYQWQERRWRERRPDGDWRIDMPSLLDLDAAFGPVIEKFRPDVIHANDITMIGVAARSAARLRNRGWTCRWLYDAHEYVRGVDWRSALRSSAYHALEKEYISQADAVVTVSPELAAILEDAYRLDETPLVVRNAPVRSVIGATIERAGLREVCGLAGDVPLLVYAGWIDAQRGLDTAVTGLARLPGVHLALVVGKRTPALEQLLELGDELGVGDRIHVVPYVPQAQVPDFLASADLGLICFRKTPNCEVSLPTKLPEYLHAGLPVVTSDVATVTKFVQETGVGEVFTAADPATFATAVAAALDRRAGLAARITPELLDELSWEHQSAGLLGLYRELSGKKPRIATGNPTWQVRERDKGTSENPWTALDDSTPIRLGLGPANYAGQLATFAQAISKERRDVSMEVFMAKAATSTFDYPADVTFGPGRYGQVAFQVEQVGRIAGRYTHLLADAFLPVLGHLNGDHIGADLPALRRAQIQVALLAHGSEIRHPGRHMERHPTSLFRAAPEGFVERMTMTAERNARTAAESGLPCFVTTPDLLDDLPQAVWIPLVVDVDAWACPQPVLERARPIVLHAPSKRWTKGTGDIVPILEELHERKVIEFRLAEKVNWSQMREQVWEADLVVDQFAIGAYGTFACEAMSAGKPVIAYLSDGVADALGEHPIVNAVPATLAETVERLLDDRDAGAELGRRSAAFARAVHGGTRTVSALKEFLQ</sequence>
<evidence type="ECO:0000313" key="4">
    <source>
        <dbReference type="EMBL" id="MFI6498195.1"/>
    </source>
</evidence>
<dbReference type="Proteomes" id="UP001612741">
    <property type="component" value="Unassembled WGS sequence"/>
</dbReference>
<organism evidence="4 5">
    <name type="scientific">Nonomuraea typhae</name>
    <dbReference type="NCBI Taxonomy" id="2603600"/>
    <lineage>
        <taxon>Bacteria</taxon>
        <taxon>Bacillati</taxon>
        <taxon>Actinomycetota</taxon>
        <taxon>Actinomycetes</taxon>
        <taxon>Streptosporangiales</taxon>
        <taxon>Streptosporangiaceae</taxon>
        <taxon>Nonomuraea</taxon>
    </lineage>
</organism>
<name>A0ABW7YQL6_9ACTN</name>
<evidence type="ECO:0000256" key="2">
    <source>
        <dbReference type="ARBA" id="ARBA00022679"/>
    </source>
</evidence>
<reference evidence="4 5" key="1">
    <citation type="submission" date="2024-10" db="EMBL/GenBank/DDBJ databases">
        <title>The Natural Products Discovery Center: Release of the First 8490 Sequenced Strains for Exploring Actinobacteria Biosynthetic Diversity.</title>
        <authorList>
            <person name="Kalkreuter E."/>
            <person name="Kautsar S.A."/>
            <person name="Yang D."/>
            <person name="Bader C.D."/>
            <person name="Teijaro C.N."/>
            <person name="Fluegel L."/>
            <person name="Davis C.M."/>
            <person name="Simpson J.R."/>
            <person name="Lauterbach L."/>
            <person name="Steele A.D."/>
            <person name="Gui C."/>
            <person name="Meng S."/>
            <person name="Li G."/>
            <person name="Viehrig K."/>
            <person name="Ye F."/>
            <person name="Su P."/>
            <person name="Kiefer A.F."/>
            <person name="Nichols A."/>
            <person name="Cepeda A.J."/>
            <person name="Yan W."/>
            <person name="Fan B."/>
            <person name="Jiang Y."/>
            <person name="Adhikari A."/>
            <person name="Zheng C.-J."/>
            <person name="Schuster L."/>
            <person name="Cowan T.M."/>
            <person name="Smanski M.J."/>
            <person name="Chevrette M.G."/>
            <person name="De Carvalho L.P.S."/>
            <person name="Shen B."/>
        </authorList>
    </citation>
    <scope>NUCLEOTIDE SEQUENCE [LARGE SCALE GENOMIC DNA]</scope>
    <source>
        <strain evidence="4 5">NPDC050545</strain>
    </source>
</reference>
<keyword evidence="5" id="KW-1185">Reference proteome</keyword>
<evidence type="ECO:0000259" key="3">
    <source>
        <dbReference type="Pfam" id="PF13579"/>
    </source>
</evidence>
<keyword evidence="2" id="KW-0808">Transferase</keyword>
<comment type="caution">
    <text evidence="4">The sequence shown here is derived from an EMBL/GenBank/DDBJ whole genome shotgun (WGS) entry which is preliminary data.</text>
</comment>
<proteinExistence type="predicted"/>
<feature type="domain" description="Glycosyltransferase subfamily 4-like N-terminal" evidence="3">
    <location>
        <begin position="151"/>
        <end position="259"/>
    </location>
</feature>